<protein>
    <recommendedName>
        <fullName evidence="7">tRNA (guanine(26)-N(2))-dimethyltransferase</fullName>
        <ecNumber evidence="7">2.1.1.216</ecNumber>
    </recommendedName>
</protein>
<evidence type="ECO:0000313" key="9">
    <source>
        <dbReference type="EnsemblPlants" id="LPERR05G09510.1"/>
    </source>
</evidence>
<keyword evidence="3 7" id="KW-0808">Transferase</keyword>
<keyword evidence="1 7" id="KW-0820">tRNA-binding</keyword>
<dbReference type="GO" id="GO:0005634">
    <property type="term" value="C:nucleus"/>
    <property type="evidence" value="ECO:0007669"/>
    <property type="project" value="TreeGrafter"/>
</dbReference>
<dbReference type="AlphaFoldDB" id="A0A0D9WF74"/>
<dbReference type="PANTHER" id="PTHR10631:SF9">
    <property type="entry name" value="TRNA (GUANINE(26)-N(2))-DIMETHYLTRANSFERASE"/>
    <property type="match status" value="1"/>
</dbReference>
<comment type="catalytic activity">
    <reaction evidence="7">
        <text>guanosine(26) in tRNA + 2 S-adenosyl-L-methionine = N(2)-dimethylguanosine(26) in tRNA + 2 S-adenosyl-L-homocysteine + 2 H(+)</text>
        <dbReference type="Rhea" id="RHEA:43140"/>
        <dbReference type="Rhea" id="RHEA-COMP:10359"/>
        <dbReference type="Rhea" id="RHEA-COMP:10360"/>
        <dbReference type="ChEBI" id="CHEBI:15378"/>
        <dbReference type="ChEBI" id="CHEBI:57856"/>
        <dbReference type="ChEBI" id="CHEBI:59789"/>
        <dbReference type="ChEBI" id="CHEBI:74269"/>
        <dbReference type="ChEBI" id="CHEBI:74513"/>
        <dbReference type="EC" id="2.1.1.216"/>
    </reaction>
</comment>
<feature type="compositionally biased region" description="Basic residues" evidence="8">
    <location>
        <begin position="20"/>
        <end position="31"/>
    </location>
</feature>
<evidence type="ECO:0000256" key="8">
    <source>
        <dbReference type="SAM" id="MobiDB-lite"/>
    </source>
</evidence>
<dbReference type="InterPro" id="IPR002905">
    <property type="entry name" value="Trm1"/>
</dbReference>
<dbReference type="Gramene" id="LPERR05G09510.1">
    <property type="protein sequence ID" value="LPERR05G09510.1"/>
    <property type="gene ID" value="LPERR05G09510"/>
</dbReference>
<evidence type="ECO:0000256" key="7">
    <source>
        <dbReference type="PROSITE-ProRule" id="PRU00958"/>
    </source>
</evidence>
<dbReference type="FunFam" id="3.30.56.70:FF:000001">
    <property type="entry name" value="tRNA (guanine(26)-N(2))-dimethyltransferase"/>
    <property type="match status" value="1"/>
</dbReference>
<dbReference type="eggNOG" id="KOG1253">
    <property type="taxonomic scope" value="Eukaryota"/>
</dbReference>
<evidence type="ECO:0000256" key="5">
    <source>
        <dbReference type="ARBA" id="ARBA00022694"/>
    </source>
</evidence>
<evidence type="ECO:0000256" key="2">
    <source>
        <dbReference type="ARBA" id="ARBA00022603"/>
    </source>
</evidence>
<evidence type="ECO:0000313" key="10">
    <source>
        <dbReference type="Proteomes" id="UP000032180"/>
    </source>
</evidence>
<feature type="region of interest" description="Disordered" evidence="8">
    <location>
        <begin position="1"/>
        <end position="35"/>
    </location>
</feature>
<dbReference type="PANTHER" id="PTHR10631">
    <property type="entry name" value="N 2 ,N 2 -DIMETHYLGUANOSINE TRNA METHYLTRANSFERASE"/>
    <property type="match status" value="1"/>
</dbReference>
<evidence type="ECO:0000256" key="3">
    <source>
        <dbReference type="ARBA" id="ARBA00022679"/>
    </source>
</evidence>
<dbReference type="CDD" id="cd02440">
    <property type="entry name" value="AdoMet_MTases"/>
    <property type="match status" value="1"/>
</dbReference>
<name>A0A0D9WF74_9ORYZ</name>
<reference evidence="9 10" key="1">
    <citation type="submission" date="2012-08" db="EMBL/GenBank/DDBJ databases">
        <title>Oryza genome evolution.</title>
        <authorList>
            <person name="Wing R.A."/>
        </authorList>
    </citation>
    <scope>NUCLEOTIDE SEQUENCE</scope>
</reference>
<organism evidence="9 10">
    <name type="scientific">Leersia perrieri</name>
    <dbReference type="NCBI Taxonomy" id="77586"/>
    <lineage>
        <taxon>Eukaryota</taxon>
        <taxon>Viridiplantae</taxon>
        <taxon>Streptophyta</taxon>
        <taxon>Embryophyta</taxon>
        <taxon>Tracheophyta</taxon>
        <taxon>Spermatophyta</taxon>
        <taxon>Magnoliopsida</taxon>
        <taxon>Liliopsida</taxon>
        <taxon>Poales</taxon>
        <taxon>Poaceae</taxon>
        <taxon>BOP clade</taxon>
        <taxon>Oryzoideae</taxon>
        <taxon>Oryzeae</taxon>
        <taxon>Oryzinae</taxon>
        <taxon>Leersia</taxon>
    </lineage>
</organism>
<dbReference type="FunFam" id="3.40.50.150:FF:000243">
    <property type="entry name" value="tRNA (guanine(26)-N(2))-dimethyltransferase"/>
    <property type="match status" value="1"/>
</dbReference>
<keyword evidence="10" id="KW-1185">Reference proteome</keyword>
<evidence type="ECO:0000256" key="4">
    <source>
        <dbReference type="ARBA" id="ARBA00022691"/>
    </source>
</evidence>
<dbReference type="EC" id="2.1.1.216" evidence="7"/>
<dbReference type="Pfam" id="PF02005">
    <property type="entry name" value="TRM"/>
    <property type="match status" value="1"/>
</dbReference>
<dbReference type="STRING" id="77586.A0A0D9WF74"/>
<comment type="similarity">
    <text evidence="7">Belongs to the class I-like SAM-binding methyltransferase superfamily. Trm1 family.</text>
</comment>
<evidence type="ECO:0000256" key="6">
    <source>
        <dbReference type="ARBA" id="ARBA00022884"/>
    </source>
</evidence>
<reference evidence="10" key="2">
    <citation type="submission" date="2013-12" db="EMBL/GenBank/DDBJ databases">
        <authorList>
            <person name="Yu Y."/>
            <person name="Lee S."/>
            <person name="de Baynast K."/>
            <person name="Wissotski M."/>
            <person name="Liu L."/>
            <person name="Talag J."/>
            <person name="Goicoechea J."/>
            <person name="Angelova A."/>
            <person name="Jetty R."/>
            <person name="Kudrna D."/>
            <person name="Golser W."/>
            <person name="Rivera L."/>
            <person name="Zhang J."/>
            <person name="Wing R."/>
        </authorList>
    </citation>
    <scope>NUCLEOTIDE SEQUENCE</scope>
</reference>
<dbReference type="PROSITE" id="PS51626">
    <property type="entry name" value="SAM_MT_TRM1"/>
    <property type="match status" value="1"/>
</dbReference>
<dbReference type="SUPFAM" id="SSF53335">
    <property type="entry name" value="S-adenosyl-L-methionine-dependent methyltransferases"/>
    <property type="match status" value="1"/>
</dbReference>
<keyword evidence="4 7" id="KW-0949">S-adenosyl-L-methionine</keyword>
<keyword evidence="2 7" id="KW-0489">Methyltransferase</keyword>
<accession>A0A0D9WF74</accession>
<sequence>MAAAAAAPALSFPTTLHPPLHQHPRRRRRRRGAEPPACVYSERGITFDPGSAFYRSDSAAGRDLAVLAATLHRRRLRRPDPSAPFLCLDAMCGCGVRALRYLAQAGADFVWANDASDALRPVIVNNLSRFERAAAPEAMARRWVVSHLDATRLLAERFLRREYFDVIDVDSFGGDAAYIRAALLALRIGGLLYLTSTDWRSARGYGSRSSLSSYGAYIRPVPYPNEVGLRMLIGGAVREAAILGFHITPLFSYYAYHGPIFRVMVQLCYGKQDGISNYGFICHCKSCGQSRTFGFDELGQITCGCADKTDPSSITVVGPLWIGPLHDTTFLTEMLSLATEWGWANTIENGVTLEKLLDTMIEESDSRLPPGYIRLDEIASRAKVNSPPLGTLINSLRKEGYAACRSHIGANAIKTSCPIDACLEVAREIRNLR</sequence>
<dbReference type="HOGENOM" id="CLU_010862_5_1_1"/>
<dbReference type="EnsemblPlants" id="LPERR05G09510.1">
    <property type="protein sequence ID" value="LPERR05G09510.1"/>
    <property type="gene ID" value="LPERR05G09510"/>
</dbReference>
<dbReference type="Gene3D" id="3.40.50.150">
    <property type="entry name" value="Vaccinia Virus protein VP39"/>
    <property type="match status" value="1"/>
</dbReference>
<dbReference type="Gene3D" id="3.30.56.70">
    <property type="entry name" value="N2,N2-dimethylguanosine tRNA methyltransferase, C-terminal domain"/>
    <property type="match status" value="1"/>
</dbReference>
<proteinExistence type="inferred from homology"/>
<dbReference type="InterPro" id="IPR042296">
    <property type="entry name" value="tRNA_met_Trm1_C"/>
</dbReference>
<keyword evidence="5 7" id="KW-0819">tRNA processing</keyword>
<dbReference type="GO" id="GO:0160104">
    <property type="term" value="F:tRNA (guanine(26)-N2)-dimethyltransferase activity"/>
    <property type="evidence" value="ECO:0007669"/>
    <property type="project" value="UniProtKB-UniRule"/>
</dbReference>
<dbReference type="GO" id="GO:0000049">
    <property type="term" value="F:tRNA binding"/>
    <property type="evidence" value="ECO:0007669"/>
    <property type="project" value="UniProtKB-UniRule"/>
</dbReference>
<dbReference type="InterPro" id="IPR029063">
    <property type="entry name" value="SAM-dependent_MTases_sf"/>
</dbReference>
<dbReference type="Proteomes" id="UP000032180">
    <property type="component" value="Chromosome 5"/>
</dbReference>
<dbReference type="GO" id="GO:0002940">
    <property type="term" value="P:tRNA N2-guanine methylation"/>
    <property type="evidence" value="ECO:0007669"/>
    <property type="project" value="TreeGrafter"/>
</dbReference>
<keyword evidence="6 7" id="KW-0694">RNA-binding</keyword>
<evidence type="ECO:0000256" key="1">
    <source>
        <dbReference type="ARBA" id="ARBA00022555"/>
    </source>
</evidence>
<feature type="compositionally biased region" description="Low complexity" evidence="8">
    <location>
        <begin position="1"/>
        <end position="19"/>
    </location>
</feature>
<reference evidence="9" key="3">
    <citation type="submission" date="2015-04" db="UniProtKB">
        <authorList>
            <consortium name="EnsemblPlants"/>
        </authorList>
    </citation>
    <scope>IDENTIFICATION</scope>
</reference>